<comment type="caution">
    <text evidence="1">The sequence shown here is derived from an EMBL/GenBank/DDBJ whole genome shotgun (WGS) entry which is preliminary data.</text>
</comment>
<reference evidence="1" key="2">
    <citation type="submission" date="2023-05" db="EMBL/GenBank/DDBJ databases">
        <authorList>
            <consortium name="Lawrence Berkeley National Laboratory"/>
            <person name="Steindorff A."/>
            <person name="Hensen N."/>
            <person name="Bonometti L."/>
            <person name="Westerberg I."/>
            <person name="Brannstrom I.O."/>
            <person name="Guillou S."/>
            <person name="Cros-Aarteil S."/>
            <person name="Calhoun S."/>
            <person name="Haridas S."/>
            <person name="Kuo A."/>
            <person name="Mondo S."/>
            <person name="Pangilinan J."/>
            <person name="Riley R."/>
            <person name="Labutti K."/>
            <person name="Andreopoulos B."/>
            <person name="Lipzen A."/>
            <person name="Chen C."/>
            <person name="Yanf M."/>
            <person name="Daum C."/>
            <person name="Ng V."/>
            <person name="Clum A."/>
            <person name="Ohm R."/>
            <person name="Martin F."/>
            <person name="Silar P."/>
            <person name="Natvig D."/>
            <person name="Lalanne C."/>
            <person name="Gautier V."/>
            <person name="Ament-Velasquez S.L."/>
            <person name="Kruys A."/>
            <person name="Hutchinson M.I."/>
            <person name="Powell A.J."/>
            <person name="Barry K."/>
            <person name="Miller A.N."/>
            <person name="Grigoriev I.V."/>
            <person name="Debuchy R."/>
            <person name="Gladieux P."/>
            <person name="Thoren M.H."/>
            <person name="Johannesson H."/>
        </authorList>
    </citation>
    <scope>NUCLEOTIDE SEQUENCE</scope>
    <source>
        <strain evidence="1">CBS 141.50</strain>
    </source>
</reference>
<name>A0AAN6UUQ9_9PEZI</name>
<sequence length="295" mass="32690">MAPAPFTPIFPPAEKPLRQRRPDHLINSFSLPTLMTLGAAVQSLLFLVLPARYASLPAALILLRAAVITIRQLTSLDHYITQQRGVIPGRTSAQLPQASYDPLRTNEKSSSIFGSTPAGENVVVFLIGARLNHPLGPFSPAAKGLDEQGMACNQDILDRAKELGCLGMTTCKGNEASSHNMFLSVFYFRDLEGLNRFAHDPIHRRAWEWYEKECTAKGYKHIGVFHEAFCVPKGAYESIYLNMQPTLMGTGNAAIRNEATGTDEWVRTLVDASGRGWRSQHSRLGREVKKQAEEK</sequence>
<protein>
    <recommendedName>
        <fullName evidence="3">Monooxygenase</fullName>
    </recommendedName>
</protein>
<dbReference type="Proteomes" id="UP001302676">
    <property type="component" value="Unassembled WGS sequence"/>
</dbReference>
<dbReference type="GeneID" id="87821624"/>
<proteinExistence type="predicted"/>
<organism evidence="1 2">
    <name type="scientific">Dichotomopilus funicola</name>
    <dbReference type="NCBI Taxonomy" id="1934379"/>
    <lineage>
        <taxon>Eukaryota</taxon>
        <taxon>Fungi</taxon>
        <taxon>Dikarya</taxon>
        <taxon>Ascomycota</taxon>
        <taxon>Pezizomycotina</taxon>
        <taxon>Sordariomycetes</taxon>
        <taxon>Sordariomycetidae</taxon>
        <taxon>Sordariales</taxon>
        <taxon>Chaetomiaceae</taxon>
        <taxon>Dichotomopilus</taxon>
    </lineage>
</organism>
<gene>
    <name evidence="1" type="ORF">C8A04DRAFT_40625</name>
</gene>
<evidence type="ECO:0000313" key="1">
    <source>
        <dbReference type="EMBL" id="KAK4139563.1"/>
    </source>
</evidence>
<evidence type="ECO:0000313" key="2">
    <source>
        <dbReference type="Proteomes" id="UP001302676"/>
    </source>
</evidence>
<evidence type="ECO:0008006" key="3">
    <source>
        <dbReference type="Google" id="ProtNLM"/>
    </source>
</evidence>
<dbReference type="InterPro" id="IPR011008">
    <property type="entry name" value="Dimeric_a/b-barrel"/>
</dbReference>
<dbReference type="RefSeq" id="XP_062632934.1">
    <property type="nucleotide sequence ID" value="XM_062785011.1"/>
</dbReference>
<accession>A0AAN6UUQ9</accession>
<dbReference type="SUPFAM" id="SSF54909">
    <property type="entry name" value="Dimeric alpha+beta barrel"/>
    <property type="match status" value="1"/>
</dbReference>
<dbReference type="AlphaFoldDB" id="A0AAN6UUQ9"/>
<reference evidence="1" key="1">
    <citation type="journal article" date="2023" name="Mol. Phylogenet. Evol.">
        <title>Genome-scale phylogeny and comparative genomics of the fungal order Sordariales.</title>
        <authorList>
            <person name="Hensen N."/>
            <person name="Bonometti L."/>
            <person name="Westerberg I."/>
            <person name="Brannstrom I.O."/>
            <person name="Guillou S."/>
            <person name="Cros-Aarteil S."/>
            <person name="Calhoun S."/>
            <person name="Haridas S."/>
            <person name="Kuo A."/>
            <person name="Mondo S."/>
            <person name="Pangilinan J."/>
            <person name="Riley R."/>
            <person name="LaButti K."/>
            <person name="Andreopoulos B."/>
            <person name="Lipzen A."/>
            <person name="Chen C."/>
            <person name="Yan M."/>
            <person name="Daum C."/>
            <person name="Ng V."/>
            <person name="Clum A."/>
            <person name="Steindorff A."/>
            <person name="Ohm R.A."/>
            <person name="Martin F."/>
            <person name="Silar P."/>
            <person name="Natvig D.O."/>
            <person name="Lalanne C."/>
            <person name="Gautier V."/>
            <person name="Ament-Velasquez S.L."/>
            <person name="Kruys A."/>
            <person name="Hutchinson M.I."/>
            <person name="Powell A.J."/>
            <person name="Barry K."/>
            <person name="Miller A.N."/>
            <person name="Grigoriev I.V."/>
            <person name="Debuchy R."/>
            <person name="Gladieux P."/>
            <person name="Hiltunen Thoren M."/>
            <person name="Johannesson H."/>
        </authorList>
    </citation>
    <scope>NUCLEOTIDE SEQUENCE</scope>
    <source>
        <strain evidence="1">CBS 141.50</strain>
    </source>
</reference>
<dbReference type="Pfam" id="PF13826">
    <property type="entry name" value="Monooxy_af470-like"/>
    <property type="match status" value="1"/>
</dbReference>
<keyword evidence="2" id="KW-1185">Reference proteome</keyword>
<dbReference type="InterPro" id="IPR025444">
    <property type="entry name" value="Monooxy_af470"/>
</dbReference>
<dbReference type="EMBL" id="MU853658">
    <property type="protein sequence ID" value="KAK4139563.1"/>
    <property type="molecule type" value="Genomic_DNA"/>
</dbReference>